<evidence type="ECO:0000259" key="6">
    <source>
        <dbReference type="PROSITE" id="PS51387"/>
    </source>
</evidence>
<dbReference type="InterPro" id="IPR006094">
    <property type="entry name" value="Oxid_FAD_bind_N"/>
</dbReference>
<keyword evidence="5" id="KW-0560">Oxidoreductase</keyword>
<dbReference type="AlphaFoldDB" id="A0A5N5WK37"/>
<dbReference type="GO" id="GO:0016491">
    <property type="term" value="F:oxidoreductase activity"/>
    <property type="evidence" value="ECO:0007669"/>
    <property type="project" value="UniProtKB-KW"/>
</dbReference>
<dbReference type="SUPFAM" id="SSF56176">
    <property type="entry name" value="FAD-binding/transporter-associated domain-like"/>
    <property type="match status" value="1"/>
</dbReference>
<dbReference type="PROSITE" id="PS51387">
    <property type="entry name" value="FAD_PCMH"/>
    <property type="match status" value="1"/>
</dbReference>
<dbReference type="InterPro" id="IPR050416">
    <property type="entry name" value="FAD-linked_Oxidoreductase"/>
</dbReference>
<keyword evidence="4" id="KW-0274">FAD</keyword>
<evidence type="ECO:0000313" key="7">
    <source>
        <dbReference type="EMBL" id="KAB8068911.1"/>
    </source>
</evidence>
<name>A0A5N5WK37_9EURO</name>
<comment type="cofactor">
    <cofactor evidence="1">
        <name>FAD</name>
        <dbReference type="ChEBI" id="CHEBI:57692"/>
    </cofactor>
</comment>
<reference evidence="7 8" key="1">
    <citation type="submission" date="2019-04" db="EMBL/GenBank/DDBJ databases">
        <title>Friends and foes A comparative genomics study of 23 Aspergillus species from section Flavi.</title>
        <authorList>
            <consortium name="DOE Joint Genome Institute"/>
            <person name="Kjaerbolling I."/>
            <person name="Vesth T."/>
            <person name="Frisvad J.C."/>
            <person name="Nybo J.L."/>
            <person name="Theobald S."/>
            <person name="Kildgaard S."/>
            <person name="Isbrandt T."/>
            <person name="Kuo A."/>
            <person name="Sato A."/>
            <person name="Lyhne E.K."/>
            <person name="Kogle M.E."/>
            <person name="Wiebenga A."/>
            <person name="Kun R.S."/>
            <person name="Lubbers R.J."/>
            <person name="Makela M.R."/>
            <person name="Barry K."/>
            <person name="Chovatia M."/>
            <person name="Clum A."/>
            <person name="Daum C."/>
            <person name="Haridas S."/>
            <person name="He G."/>
            <person name="LaButti K."/>
            <person name="Lipzen A."/>
            <person name="Mondo S."/>
            <person name="Riley R."/>
            <person name="Salamov A."/>
            <person name="Simmons B.A."/>
            <person name="Magnuson J.K."/>
            <person name="Henrissat B."/>
            <person name="Mortensen U.H."/>
            <person name="Larsen T.O."/>
            <person name="Devries R.P."/>
            <person name="Grigoriev I.V."/>
            <person name="Machida M."/>
            <person name="Baker S.E."/>
            <person name="Andersen M.R."/>
        </authorList>
    </citation>
    <scope>NUCLEOTIDE SEQUENCE [LARGE SCALE GENOMIC DNA]</scope>
    <source>
        <strain evidence="7 8">CBS 151.66</strain>
    </source>
</reference>
<evidence type="ECO:0000256" key="5">
    <source>
        <dbReference type="ARBA" id="ARBA00023002"/>
    </source>
</evidence>
<dbReference type="Proteomes" id="UP000326565">
    <property type="component" value="Unassembled WGS sequence"/>
</dbReference>
<evidence type="ECO:0000256" key="3">
    <source>
        <dbReference type="ARBA" id="ARBA00022630"/>
    </source>
</evidence>
<comment type="similarity">
    <text evidence="2">Belongs to the oxygen-dependent FAD-linked oxidoreductase family.</text>
</comment>
<dbReference type="PANTHER" id="PTHR42973">
    <property type="entry name" value="BINDING OXIDOREDUCTASE, PUTATIVE (AFU_ORTHOLOGUE AFUA_1G17690)-RELATED"/>
    <property type="match status" value="1"/>
</dbReference>
<feature type="domain" description="FAD-binding PCMH-type" evidence="6">
    <location>
        <begin position="42"/>
        <end position="212"/>
    </location>
</feature>
<proteinExistence type="inferred from homology"/>
<dbReference type="InterPro" id="IPR016166">
    <property type="entry name" value="FAD-bd_PCMH"/>
</dbReference>
<evidence type="ECO:0000256" key="2">
    <source>
        <dbReference type="ARBA" id="ARBA00005466"/>
    </source>
</evidence>
<evidence type="ECO:0000256" key="1">
    <source>
        <dbReference type="ARBA" id="ARBA00001974"/>
    </source>
</evidence>
<dbReference type="GO" id="GO:0071949">
    <property type="term" value="F:FAD binding"/>
    <property type="evidence" value="ECO:0007669"/>
    <property type="project" value="InterPro"/>
</dbReference>
<dbReference type="InterPro" id="IPR036318">
    <property type="entry name" value="FAD-bd_PCMH-like_sf"/>
</dbReference>
<dbReference type="Gene3D" id="3.30.43.10">
    <property type="entry name" value="Uridine Diphospho-n-acetylenolpyruvylglucosamine Reductase, domain 2"/>
    <property type="match status" value="1"/>
</dbReference>
<dbReference type="OrthoDB" id="415825at2759"/>
<dbReference type="EMBL" id="ML732367">
    <property type="protein sequence ID" value="KAB8068911.1"/>
    <property type="molecule type" value="Genomic_DNA"/>
</dbReference>
<dbReference type="Gene3D" id="3.30.465.10">
    <property type="match status" value="1"/>
</dbReference>
<dbReference type="Pfam" id="PF08031">
    <property type="entry name" value="BBE"/>
    <property type="match status" value="1"/>
</dbReference>
<dbReference type="InterPro" id="IPR012951">
    <property type="entry name" value="BBE"/>
</dbReference>
<accession>A0A5N5WK37</accession>
<organism evidence="7 8">
    <name type="scientific">Aspergillus leporis</name>
    <dbReference type="NCBI Taxonomy" id="41062"/>
    <lineage>
        <taxon>Eukaryota</taxon>
        <taxon>Fungi</taxon>
        <taxon>Dikarya</taxon>
        <taxon>Ascomycota</taxon>
        <taxon>Pezizomycotina</taxon>
        <taxon>Eurotiomycetes</taxon>
        <taxon>Eurotiomycetidae</taxon>
        <taxon>Eurotiales</taxon>
        <taxon>Aspergillaceae</taxon>
        <taxon>Aspergillus</taxon>
        <taxon>Aspergillus subgen. Circumdati</taxon>
    </lineage>
</organism>
<gene>
    <name evidence="7" type="ORF">BDV29DRAFT_195317</name>
</gene>
<dbReference type="InterPro" id="IPR016169">
    <property type="entry name" value="FAD-bd_PCMH_sub2"/>
</dbReference>
<keyword evidence="3" id="KW-0285">Flavoprotein</keyword>
<dbReference type="Pfam" id="PF01565">
    <property type="entry name" value="FAD_binding_4"/>
    <property type="match status" value="1"/>
</dbReference>
<dbReference type="InterPro" id="IPR016167">
    <property type="entry name" value="FAD-bd_PCMH_sub1"/>
</dbReference>
<keyword evidence="8" id="KW-1185">Reference proteome</keyword>
<sequence>MPFLSYAHVLELREQLEGTRARVICAGSDEYTESIKRWTDTCEKEAGAVVKVTSTSEVSEVIEFARKHHISFVVEAGGHSTTGSSASHGGIVISLSQMRKVLTDPASKTVCVQGGATWQDVNSSTAPYGLVVVGATSSHTGVGGSTLGGGCSWLTGRYGLIIDNLISVRIVLADGSIVEASETTSPDLFWAIRGAGQAFGVVTELVFRAYDLKHPVFGGALYFTPDKLRDIVQFANEFHRRMDENSGLVFGFTAPAFMEETAVLAIPFYNGTREEAESFFAPLLSADPVLSQTDMMSYAKLNAIANVEPYPEGRKNINGTNITLPLDIDFMHDVYNLFDRVMRKHRRVGDSVLMFELFPYTHVVEVPLDATACANRGCYYNVGSIFCWQDPDLDRIIQIEQQAIISKIGRFGSREEDEQRHNVGAKYLFGDNLERLQRLKRTYDPNNVFRKWHDLLHQTESHLV</sequence>
<evidence type="ECO:0000313" key="8">
    <source>
        <dbReference type="Proteomes" id="UP000326565"/>
    </source>
</evidence>
<dbReference type="PANTHER" id="PTHR42973:SF39">
    <property type="entry name" value="FAD-BINDING PCMH-TYPE DOMAIN-CONTAINING PROTEIN"/>
    <property type="match status" value="1"/>
</dbReference>
<evidence type="ECO:0000256" key="4">
    <source>
        <dbReference type="ARBA" id="ARBA00022827"/>
    </source>
</evidence>
<protein>
    <recommendedName>
        <fullName evidence="6">FAD-binding PCMH-type domain-containing protein</fullName>
    </recommendedName>
</protein>
<dbReference type="Gene3D" id="3.40.462.20">
    <property type="match status" value="1"/>
</dbReference>